<protein>
    <submittedName>
        <fullName evidence="2">Uncharacterized protein</fullName>
    </submittedName>
</protein>
<dbReference type="Proteomes" id="UP000541470">
    <property type="component" value="Unassembled WGS sequence"/>
</dbReference>
<comment type="caution">
    <text evidence="2">The sequence shown here is derived from an EMBL/GenBank/DDBJ whole genome shotgun (WGS) entry which is preliminary data.</text>
</comment>
<dbReference type="AlphaFoldDB" id="A0A7Y0FUP8"/>
<accession>A0A7Y0FUP8</accession>
<dbReference type="RefSeq" id="WP_169587108.1">
    <property type="nucleotide sequence ID" value="NZ_JABBGK010000001.1"/>
</dbReference>
<sequence length="525" mass="55056">MVERANTIWADGPSGSPEQPEKSRIRAWGTWLESAVAIGRWFATRAEAAAEAAFLGDGAVVAVYADPTGTNNGLYKIASHALVKISDFLPGWQVVRLAPSVGSTANAWRFTATPFAPVTDAAVLFFGIAPVTNTSSSVTVSFDGGVTTHAIKTAAGNNPPVGALVAGLPFIAEVAESGTQFRLLSDFASPAVQAASEAALSTMLARVVGNFASDAACDSYLTGSGLTKIAGTIYFNTTSSAWKYWDSSSWQTIPYATVADGSVTEIKLSSGVLSSPAGMPINGLLLSNNAGAPNSAIDISSGKARAVDRTLDIVHNSGWTKTTGLFSIGSGNGMMDAAVQASKVYHVHLIWNPTTGARDFLASTSPTAPTMPSGYTKRRRISTFMTDGSGNIRAGQWRQDGSFQLAQPLVVALTRALDVLSLLTLPVPLGIKIEAHVQIVLFNGGGTDAGFYGIVRDPDTGAPVNDANLGQYGLGWRNAGNTYAGRIAEWTSAAGQVYTGSYPASANNKMHVYLQGWRDLRDEFV</sequence>
<reference evidence="2 3" key="1">
    <citation type="submission" date="2020-04" db="EMBL/GenBank/DDBJ databases">
        <title>Rhizobium sp. S-51 isolated from soil.</title>
        <authorList>
            <person name="Dahal R.H."/>
        </authorList>
    </citation>
    <scope>NUCLEOTIDE SEQUENCE [LARGE SCALE GENOMIC DNA]</scope>
    <source>
        <strain evidence="2 3">S-51</strain>
    </source>
</reference>
<keyword evidence="3" id="KW-1185">Reference proteome</keyword>
<feature type="region of interest" description="Disordered" evidence="1">
    <location>
        <begin position="1"/>
        <end position="22"/>
    </location>
</feature>
<evidence type="ECO:0000313" key="2">
    <source>
        <dbReference type="EMBL" id="NML73080.1"/>
    </source>
</evidence>
<gene>
    <name evidence="2" type="ORF">HHL25_02965</name>
</gene>
<evidence type="ECO:0000256" key="1">
    <source>
        <dbReference type="SAM" id="MobiDB-lite"/>
    </source>
</evidence>
<proteinExistence type="predicted"/>
<evidence type="ECO:0000313" key="3">
    <source>
        <dbReference type="Proteomes" id="UP000541470"/>
    </source>
</evidence>
<name>A0A7Y0FUP8_9HYPH</name>
<organism evidence="2 3">
    <name type="scientific">Rhizobium terricola</name>
    <dbReference type="NCBI Taxonomy" id="2728849"/>
    <lineage>
        <taxon>Bacteria</taxon>
        <taxon>Pseudomonadati</taxon>
        <taxon>Pseudomonadota</taxon>
        <taxon>Alphaproteobacteria</taxon>
        <taxon>Hyphomicrobiales</taxon>
        <taxon>Rhizobiaceae</taxon>
        <taxon>Rhizobium/Agrobacterium group</taxon>
        <taxon>Rhizobium</taxon>
    </lineage>
</organism>
<dbReference type="EMBL" id="JABBGK010000001">
    <property type="protein sequence ID" value="NML73080.1"/>
    <property type="molecule type" value="Genomic_DNA"/>
</dbReference>